<reference evidence="9" key="3">
    <citation type="submission" date="2025-09" db="UniProtKB">
        <authorList>
            <consortium name="Ensembl"/>
        </authorList>
    </citation>
    <scope>IDENTIFICATION</scope>
</reference>
<name>A0AAY5KNR8_ESOLU</name>
<dbReference type="SMART" id="SM00184">
    <property type="entry name" value="RING"/>
    <property type="match status" value="1"/>
</dbReference>
<keyword evidence="10" id="KW-1185">Reference proteome</keyword>
<evidence type="ECO:0000256" key="5">
    <source>
        <dbReference type="ARBA" id="ARBA00022859"/>
    </source>
</evidence>
<keyword evidence="2" id="KW-0479">Metal-binding</keyword>
<evidence type="ECO:0000256" key="1">
    <source>
        <dbReference type="ARBA" id="ARBA00022588"/>
    </source>
</evidence>
<accession>A0AAY5KNR8</accession>
<dbReference type="PROSITE" id="PS50089">
    <property type="entry name" value="ZF_RING_2"/>
    <property type="match status" value="1"/>
</dbReference>
<dbReference type="SUPFAM" id="SSF57850">
    <property type="entry name" value="RING/U-box"/>
    <property type="match status" value="1"/>
</dbReference>
<evidence type="ECO:0000259" key="7">
    <source>
        <dbReference type="PROSITE" id="PS50089"/>
    </source>
</evidence>
<sequence>MTLLFEGILTDIEKYLTCSICFEIFTDPGTLSCGHSYCMKCLDDYFSKIAKKKRCCPECRETIREPLKRSKSVILCNIVKVYKKHKDFSEGHDTEVAKQFDIDYMSAEVSNIRCPDVPGPLDSTVQELSVSPLSNDRPRSKEFSRPAHSLPTFSFCLLTFNQALGNKRLEFLLKDRKVVTKKASSASHHDRFDICQWMAEEEISTGCHYWDVDTSGSVGWAVGVAYPSIGHRDQLGRTANSWCLEWSQDKLCYWHNNVKEFMKHDCPSMVRVALDMTNGTLSFYSLTESQNLLHSVMERFSEAVRPVFWLFGLKQPNALFFPPLPT</sequence>
<dbReference type="PANTHER" id="PTHR25465:SF41">
    <property type="entry name" value="E3 UBIQUITIN-PROTEIN LIGASE RNF135"/>
    <property type="match status" value="1"/>
</dbReference>
<evidence type="ECO:0000256" key="4">
    <source>
        <dbReference type="ARBA" id="ARBA00022833"/>
    </source>
</evidence>
<evidence type="ECO:0000313" key="9">
    <source>
        <dbReference type="Ensembl" id="ENSELUP00000090788.1"/>
    </source>
</evidence>
<reference evidence="9" key="2">
    <citation type="submission" date="2025-08" db="UniProtKB">
        <authorList>
            <consortium name="Ensembl"/>
        </authorList>
    </citation>
    <scope>IDENTIFICATION</scope>
</reference>
<keyword evidence="1" id="KW-0399">Innate immunity</keyword>
<evidence type="ECO:0000259" key="8">
    <source>
        <dbReference type="PROSITE" id="PS50188"/>
    </source>
</evidence>
<organism evidence="9 10">
    <name type="scientific">Esox lucius</name>
    <name type="common">Northern pike</name>
    <dbReference type="NCBI Taxonomy" id="8010"/>
    <lineage>
        <taxon>Eukaryota</taxon>
        <taxon>Metazoa</taxon>
        <taxon>Chordata</taxon>
        <taxon>Craniata</taxon>
        <taxon>Vertebrata</taxon>
        <taxon>Euteleostomi</taxon>
        <taxon>Actinopterygii</taxon>
        <taxon>Neopterygii</taxon>
        <taxon>Teleostei</taxon>
        <taxon>Protacanthopterygii</taxon>
        <taxon>Esociformes</taxon>
        <taxon>Esocidae</taxon>
        <taxon>Esox</taxon>
    </lineage>
</organism>
<dbReference type="AlphaFoldDB" id="A0AAY5KNR8"/>
<dbReference type="Pfam" id="PF13445">
    <property type="entry name" value="zf-RING_UBOX"/>
    <property type="match status" value="1"/>
</dbReference>
<dbReference type="InterPro" id="IPR013320">
    <property type="entry name" value="ConA-like_dom_sf"/>
</dbReference>
<dbReference type="Proteomes" id="UP000265140">
    <property type="component" value="Chromosome 9"/>
</dbReference>
<dbReference type="InterPro" id="IPR051051">
    <property type="entry name" value="E3_ubiq-ligase_TRIM/RNF"/>
</dbReference>
<keyword evidence="3 6" id="KW-0863">Zinc-finger</keyword>
<dbReference type="InterPro" id="IPR013083">
    <property type="entry name" value="Znf_RING/FYVE/PHD"/>
</dbReference>
<feature type="domain" description="B30.2/SPRY" evidence="8">
    <location>
        <begin position="136"/>
        <end position="326"/>
    </location>
</feature>
<keyword evidence="4" id="KW-0862">Zinc</keyword>
<dbReference type="PROSITE" id="PS00518">
    <property type="entry name" value="ZF_RING_1"/>
    <property type="match status" value="1"/>
</dbReference>
<dbReference type="Pfam" id="PF00622">
    <property type="entry name" value="SPRY"/>
    <property type="match status" value="1"/>
</dbReference>
<dbReference type="Gene3D" id="2.60.120.920">
    <property type="match status" value="1"/>
</dbReference>
<dbReference type="GeneTree" id="ENSGT00940000164538"/>
<dbReference type="PANTHER" id="PTHR25465">
    <property type="entry name" value="B-BOX DOMAIN CONTAINING"/>
    <property type="match status" value="1"/>
</dbReference>
<feature type="domain" description="RING-type" evidence="7">
    <location>
        <begin position="18"/>
        <end position="60"/>
    </location>
</feature>
<proteinExistence type="predicted"/>
<dbReference type="SUPFAM" id="SSF49899">
    <property type="entry name" value="Concanavalin A-like lectins/glucanases"/>
    <property type="match status" value="1"/>
</dbReference>
<dbReference type="Ensembl" id="ENSELUT00000096061.1">
    <property type="protein sequence ID" value="ENSELUP00000090788.1"/>
    <property type="gene ID" value="ENSELUG00000035866.1"/>
</dbReference>
<dbReference type="InterPro" id="IPR001841">
    <property type="entry name" value="Znf_RING"/>
</dbReference>
<dbReference type="PROSITE" id="PS50188">
    <property type="entry name" value="B302_SPRY"/>
    <property type="match status" value="1"/>
</dbReference>
<evidence type="ECO:0000313" key="10">
    <source>
        <dbReference type="Proteomes" id="UP000265140"/>
    </source>
</evidence>
<evidence type="ECO:0000256" key="6">
    <source>
        <dbReference type="PROSITE-ProRule" id="PRU00175"/>
    </source>
</evidence>
<protein>
    <submittedName>
        <fullName evidence="9">Uncharacterized protein</fullName>
    </submittedName>
</protein>
<dbReference type="InterPro" id="IPR043136">
    <property type="entry name" value="B30.2/SPRY_sf"/>
</dbReference>
<reference evidence="9 10" key="1">
    <citation type="submission" date="2020-02" db="EMBL/GenBank/DDBJ databases">
        <title>Esox lucius (northern pike) genome, fEsoLuc1, primary haplotype.</title>
        <authorList>
            <person name="Myers G."/>
            <person name="Karagic N."/>
            <person name="Meyer A."/>
            <person name="Pippel M."/>
            <person name="Reichard M."/>
            <person name="Winkler S."/>
            <person name="Tracey A."/>
            <person name="Sims Y."/>
            <person name="Howe K."/>
            <person name="Rhie A."/>
            <person name="Formenti G."/>
            <person name="Durbin R."/>
            <person name="Fedrigo O."/>
            <person name="Jarvis E.D."/>
        </authorList>
    </citation>
    <scope>NUCLEOTIDE SEQUENCE [LARGE SCALE GENOMIC DNA]</scope>
</reference>
<dbReference type="InterPro" id="IPR017907">
    <property type="entry name" value="Znf_RING_CS"/>
</dbReference>
<dbReference type="GO" id="GO:0045087">
    <property type="term" value="P:innate immune response"/>
    <property type="evidence" value="ECO:0007669"/>
    <property type="project" value="UniProtKB-KW"/>
</dbReference>
<dbReference type="SMART" id="SM00449">
    <property type="entry name" value="SPRY"/>
    <property type="match status" value="1"/>
</dbReference>
<evidence type="ECO:0000256" key="2">
    <source>
        <dbReference type="ARBA" id="ARBA00022723"/>
    </source>
</evidence>
<dbReference type="Gene3D" id="3.30.40.10">
    <property type="entry name" value="Zinc/RING finger domain, C3HC4 (zinc finger)"/>
    <property type="match status" value="1"/>
</dbReference>
<keyword evidence="5" id="KW-0391">Immunity</keyword>
<dbReference type="InterPro" id="IPR027370">
    <property type="entry name" value="Znf-RING_euk"/>
</dbReference>
<dbReference type="GO" id="GO:0008270">
    <property type="term" value="F:zinc ion binding"/>
    <property type="evidence" value="ECO:0007669"/>
    <property type="project" value="UniProtKB-KW"/>
</dbReference>
<evidence type="ECO:0000256" key="3">
    <source>
        <dbReference type="ARBA" id="ARBA00022771"/>
    </source>
</evidence>
<dbReference type="InterPro" id="IPR001870">
    <property type="entry name" value="B30.2/SPRY"/>
</dbReference>
<gene>
    <name evidence="9" type="primary">KLF6</name>
</gene>
<dbReference type="InterPro" id="IPR003877">
    <property type="entry name" value="SPRY_dom"/>
</dbReference>